<name>A0A345CS98_9GAMM</name>
<evidence type="ECO:0000313" key="2">
    <source>
        <dbReference type="Proteomes" id="UP000264980"/>
    </source>
</evidence>
<reference evidence="1 2" key="1">
    <citation type="submission" date="2016-01" db="EMBL/GenBank/DDBJ databases">
        <authorList>
            <person name="Oliw E.H."/>
        </authorList>
    </citation>
    <scope>NUCLEOTIDE SEQUENCE [LARGE SCALE GENOMIC DNA]</scope>
    <source>
        <strain evidence="1 2">MDcuke</strain>
    </source>
</reference>
<dbReference type="Proteomes" id="UP000264980">
    <property type="component" value="Chromosome"/>
</dbReference>
<dbReference type="AlphaFoldDB" id="A0A345CS98"/>
<sequence>MPLKPIVIPPVPRHHNFTYQLSGSNQDYNHNKVIPEKLSSVKNGNDEYNYSPLHQPSARGMLSGTGFSLCGFITGCSRTPNSTFDLLEDERVCVDGKMVSAMEKDHGQLYGINAFQEPLSLGEMESESV</sequence>
<organism evidence="1 2">
    <name type="scientific">Erwinia tracheiphila</name>
    <dbReference type="NCBI Taxonomy" id="65700"/>
    <lineage>
        <taxon>Bacteria</taxon>
        <taxon>Pseudomonadati</taxon>
        <taxon>Pseudomonadota</taxon>
        <taxon>Gammaproteobacteria</taxon>
        <taxon>Enterobacterales</taxon>
        <taxon>Erwiniaceae</taxon>
        <taxon>Erwinia</taxon>
    </lineage>
</organism>
<accession>A0A345CS98</accession>
<proteinExistence type="predicted"/>
<evidence type="ECO:0000313" key="1">
    <source>
        <dbReference type="EMBL" id="AXF76315.1"/>
    </source>
</evidence>
<dbReference type="RefSeq" id="WP_152664179.1">
    <property type="nucleotide sequence ID" value="NZ_CP013970.1"/>
</dbReference>
<dbReference type="EMBL" id="CP013970">
    <property type="protein sequence ID" value="AXF76315.1"/>
    <property type="molecule type" value="Genomic_DNA"/>
</dbReference>
<protein>
    <submittedName>
        <fullName evidence="1">Uncharacterized protein</fullName>
    </submittedName>
</protein>
<gene>
    <name evidence="1" type="ORF">AV903_10100</name>
</gene>